<dbReference type="EMBL" id="MN740625">
    <property type="protein sequence ID" value="QHS79086.1"/>
    <property type="molecule type" value="Genomic_DNA"/>
</dbReference>
<sequence>MSAYTKVNSIPSLVEAIREFSNQGRPEHQACMDRLRNVIHIDPSFKDLLPDFYHWYYEKSMHDENPHIVKSLRGMYDEKYLRQFSLSMKWCRCCSRHSHYKNVPFKPADPLPESKRTEACPCTCRRMLRLFTANGLA</sequence>
<accession>A0A6C0AHG7</accession>
<dbReference type="AlphaFoldDB" id="A0A6C0AHG7"/>
<protein>
    <submittedName>
        <fullName evidence="1">Uncharacterized protein</fullName>
    </submittedName>
</protein>
<organism evidence="1">
    <name type="scientific">viral metagenome</name>
    <dbReference type="NCBI Taxonomy" id="1070528"/>
    <lineage>
        <taxon>unclassified sequences</taxon>
        <taxon>metagenomes</taxon>
        <taxon>organismal metagenomes</taxon>
    </lineage>
</organism>
<reference evidence="1" key="1">
    <citation type="journal article" date="2020" name="Nature">
        <title>Giant virus diversity and host interactions through global metagenomics.</title>
        <authorList>
            <person name="Schulz F."/>
            <person name="Roux S."/>
            <person name="Paez-Espino D."/>
            <person name="Jungbluth S."/>
            <person name="Walsh D.A."/>
            <person name="Denef V.J."/>
            <person name="McMahon K.D."/>
            <person name="Konstantinidis K.T."/>
            <person name="Eloe-Fadrosh E.A."/>
            <person name="Kyrpides N.C."/>
            <person name="Woyke T."/>
        </authorList>
    </citation>
    <scope>NUCLEOTIDE SEQUENCE</scope>
    <source>
        <strain evidence="1">GVMAG-S-1035118-87</strain>
    </source>
</reference>
<evidence type="ECO:0000313" key="1">
    <source>
        <dbReference type="EMBL" id="QHS79086.1"/>
    </source>
</evidence>
<name>A0A6C0AHG7_9ZZZZ</name>
<proteinExistence type="predicted"/>